<evidence type="ECO:0000313" key="7">
    <source>
        <dbReference type="Proteomes" id="UP001162164"/>
    </source>
</evidence>
<dbReference type="PANTHER" id="PTHR10338:SF108">
    <property type="entry name" value="INTER-ALPHA-TRYPSIN INHIBITOR HEAVY CHAIN H4-LIKE PROTEIN"/>
    <property type="match status" value="1"/>
</dbReference>
<protein>
    <recommendedName>
        <fullName evidence="8">Inter-alpha-trypsin inhibitor heavy chain H4</fullName>
    </recommendedName>
</protein>
<keyword evidence="7" id="KW-1185">Reference proteome</keyword>
<name>A0ABQ9JU47_9CUCU</name>
<sequence length="1679" mass="189303">AFTRTLQHRPNTLKASNVDDIVEYYNNILSYINSTKNETLIIKNKAFPAQTSEFRELFKSILVQNFSFEIDAAESSRDLVNRINTWVEETTHEKVVNFIQPNMIENNLGLALLNNVNFYGKWAEPFNRAETVPGTFYLNDNETVQVEMMKTKREAYYKYLEYNNVQILQLPFTNDDISLFVVLQDKNANLTKGEKTEVNISLPKFKIGEDNDYMDVLKEMGVKELENSNLNEIFYGKTLNFSKIYEKGFIDINEEGSHIASGTMFTFVPSNVSEKMNPEDGLVIYEMDINSHVTNRFAKNIVKCKIKNINNSAKEATFTVILPKTGFITEFIMEIGGKAYKSYIKQKEEAKSVYQKAVFAGKSAGIVEADVRDSKEFNISVNLEPDAIGTFTLTYEEMLHRVHDQYELVLNIRPGQIAEKLNVEVNIEESRPLRFVKTPALRSGNEMGKNEEFLKPSTDIKIDSNSATVQFNPTGNQQKKIAGYLGSNIAKGFSGQFIVQYDVERDPHGGEILLQDGYFVHFFAPNDLDPLPKHVIFALDTSGSMFGRKVKQLMDAMMSILNQLRTNDVISFIEFKDNVVVWDINSQNSTTLSVFKDFKDPFSQLSETRVPSPTVVNQENINKAKNIVKNVQAGGGTFIIGGLDVALYLVKLGLKQNIQEKHQPIIVFLTDGQPNIGISSTEEIIEVITRINFQNDKVPIFSLSFGEEANKNFLRRLSLKNFGFSRHIYEAADASLQLQAFYKEISSPLLSDVEFKYSPHANDMTKSCFPIYFGGGELIVSGRYSELPPTASVNCCGRRGPLILRPTIEVSVTSLERLWAYMTATELAIKYSFVTEVTSLVVVKPDETLTVGVYQTDEKLLGPGFSSDPQSQCISPKHARRGATQQYGQLAESAESEVTSSEVVHEERETKKPSQDFIADHPSYIQTLLEYRYIVSKASKLKENFIFSPISFHEFLTLMSHDPGFEQEAFKRILDISDIDEVVKYYKNVLNYINSARNETNNLVQHLFDLDPADSSQDFFVDKINTWVEETTNKKVVNFIQPETLENNLRLALINDVSFDVSPEDGLVIYQMDINSHVSNRFAKNIVKCKIQNTNNTTKEATFTVTLPETAFITEFVMEIGGKAYKSYIKQKEEAKAIYQEAVFAGKSAGIVEAGARDSNEFNVSVNLEPDAIGIFTLTYEEMLQRLHDQYELVLNIRPGQIVKKLNVEVNIKESRPLRFVKTPAVRSGNEVGQNEDFLKPSTNIKIESNSATVKFNPTEKQQKTMAGYLGSNIAKGFSGQFVVQYDVERDPQGGEILLQDGYFVHFFAPNDLDPLPKHVLFVLDTSGSMHGRKIEQLKDAMMSILDQLRTNDVISIIEFNYNVLVWDINSQNSTTLCEFDNFTDPFPHLSETRVPSPTVVNQETINKAKKVIRDIVVGGCTFIIGGLEVALYLVKLGLKQNIQEKHQPIVVFLTDGQPNIGLGSTEEIIEVVTRLNCQNDKVPIFSLSFGKGADKNFLRRLSLKNFGFSRHIYEAADASLQLQAFYKQISSPLLSDVEFKYSPDAKDITKSRFPIYFGGAELIVSGRYSDSPPPVSVNCCGREGPVTLRPKVESSVSSLERLWAYMTVKQLLEKKESVDDKEEILKQAVELALKYSFVTEVTSLVVVKPDETIAVGDSVDQPFEELSLLSGPGSYYTF</sequence>
<dbReference type="SMART" id="SM00327">
    <property type="entry name" value="VWA"/>
    <property type="match status" value="2"/>
</dbReference>
<dbReference type="Pfam" id="PF00079">
    <property type="entry name" value="Serpin"/>
    <property type="match status" value="1"/>
</dbReference>
<evidence type="ECO:0000259" key="4">
    <source>
        <dbReference type="PROSITE" id="PS50234"/>
    </source>
</evidence>
<accession>A0ABQ9JU47</accession>
<dbReference type="Proteomes" id="UP001162164">
    <property type="component" value="Unassembled WGS sequence"/>
</dbReference>
<proteinExistence type="inferred from homology"/>
<dbReference type="SUPFAM" id="SSF56574">
    <property type="entry name" value="Serpins"/>
    <property type="match status" value="2"/>
</dbReference>
<dbReference type="Gene3D" id="2.30.39.10">
    <property type="entry name" value="Alpha-1-antitrypsin, domain 1"/>
    <property type="match status" value="1"/>
</dbReference>
<dbReference type="EMBL" id="JAPWTJ010000186">
    <property type="protein sequence ID" value="KAJ8981371.1"/>
    <property type="molecule type" value="Genomic_DNA"/>
</dbReference>
<feature type="domain" description="VWFA" evidence="4">
    <location>
        <begin position="534"/>
        <end position="745"/>
    </location>
</feature>
<dbReference type="PANTHER" id="PTHR10338">
    <property type="entry name" value="INTER-ALPHA-TRYPSIN INHIBITOR HEAVY CHAIN FAMILY MEMBER"/>
    <property type="match status" value="1"/>
</dbReference>
<evidence type="ECO:0000256" key="2">
    <source>
        <dbReference type="ARBA" id="ARBA00022900"/>
    </source>
</evidence>
<evidence type="ECO:0000259" key="5">
    <source>
        <dbReference type="PROSITE" id="PS51468"/>
    </source>
</evidence>
<dbReference type="Pfam" id="PF00092">
    <property type="entry name" value="VWA"/>
    <property type="match status" value="1"/>
</dbReference>
<feature type="domain" description="VWFA" evidence="4">
    <location>
        <begin position="1319"/>
        <end position="1530"/>
    </location>
</feature>
<evidence type="ECO:0000256" key="3">
    <source>
        <dbReference type="RuleBase" id="RU000411"/>
    </source>
</evidence>
<feature type="domain" description="VIT" evidence="5">
    <location>
        <begin position="1053"/>
        <end position="1182"/>
    </location>
</feature>
<comment type="caution">
    <text evidence="6">The sequence shown here is derived from an EMBL/GenBank/DDBJ whole genome shotgun (WGS) entry which is preliminary data.</text>
</comment>
<dbReference type="SUPFAM" id="SSF53300">
    <property type="entry name" value="vWA-like"/>
    <property type="match status" value="2"/>
</dbReference>
<dbReference type="InterPro" id="IPR042185">
    <property type="entry name" value="Serpin_sf_2"/>
</dbReference>
<keyword evidence="2" id="KW-0722">Serine protease inhibitor</keyword>
<dbReference type="Pfam" id="PF08487">
    <property type="entry name" value="VIT"/>
    <property type="match status" value="2"/>
</dbReference>
<dbReference type="InterPro" id="IPR036186">
    <property type="entry name" value="Serpin_sf"/>
</dbReference>
<dbReference type="Gene3D" id="3.40.50.410">
    <property type="entry name" value="von Willebrand factor, type A domain"/>
    <property type="match status" value="2"/>
</dbReference>
<reference evidence="6" key="1">
    <citation type="journal article" date="2023" name="Insect Mol. Biol.">
        <title>Genome sequencing provides insights into the evolution of gene families encoding plant cell wall-degrading enzymes in longhorned beetles.</title>
        <authorList>
            <person name="Shin N.R."/>
            <person name="Okamura Y."/>
            <person name="Kirsch R."/>
            <person name="Pauchet Y."/>
        </authorList>
    </citation>
    <scope>NUCLEOTIDE SEQUENCE</scope>
    <source>
        <strain evidence="6">MMC_N1</strain>
    </source>
</reference>
<dbReference type="PROSITE" id="PS51468">
    <property type="entry name" value="VIT"/>
    <property type="match status" value="2"/>
</dbReference>
<keyword evidence="1" id="KW-0646">Protease inhibitor</keyword>
<feature type="domain" description="VIT" evidence="5">
    <location>
        <begin position="268"/>
        <end position="397"/>
    </location>
</feature>
<evidence type="ECO:0008006" key="8">
    <source>
        <dbReference type="Google" id="ProtNLM"/>
    </source>
</evidence>
<dbReference type="Pfam" id="PF13768">
    <property type="entry name" value="VWA_3"/>
    <property type="match status" value="1"/>
</dbReference>
<gene>
    <name evidence="6" type="ORF">NQ317_000238</name>
</gene>
<feature type="non-terminal residue" evidence="6">
    <location>
        <position position="1"/>
    </location>
</feature>
<dbReference type="Gene3D" id="3.30.497.10">
    <property type="entry name" value="Antithrombin, subunit I, domain 2"/>
    <property type="match status" value="2"/>
</dbReference>
<dbReference type="InterPro" id="IPR050934">
    <property type="entry name" value="ITIH"/>
</dbReference>
<comment type="similarity">
    <text evidence="3">Belongs to the serpin family.</text>
</comment>
<dbReference type="PROSITE" id="PS50234">
    <property type="entry name" value="VWFA"/>
    <property type="match status" value="2"/>
</dbReference>
<evidence type="ECO:0000256" key="1">
    <source>
        <dbReference type="ARBA" id="ARBA00022690"/>
    </source>
</evidence>
<dbReference type="SMART" id="SM00609">
    <property type="entry name" value="VIT"/>
    <property type="match status" value="2"/>
</dbReference>
<dbReference type="InterPro" id="IPR036465">
    <property type="entry name" value="vWFA_dom_sf"/>
</dbReference>
<dbReference type="SMART" id="SM00093">
    <property type="entry name" value="SERPIN"/>
    <property type="match status" value="1"/>
</dbReference>
<dbReference type="InterPro" id="IPR013694">
    <property type="entry name" value="VIT"/>
</dbReference>
<dbReference type="InterPro" id="IPR002035">
    <property type="entry name" value="VWF_A"/>
</dbReference>
<dbReference type="InterPro" id="IPR023796">
    <property type="entry name" value="Serpin_dom"/>
</dbReference>
<organism evidence="6 7">
    <name type="scientific">Molorchus minor</name>
    <dbReference type="NCBI Taxonomy" id="1323400"/>
    <lineage>
        <taxon>Eukaryota</taxon>
        <taxon>Metazoa</taxon>
        <taxon>Ecdysozoa</taxon>
        <taxon>Arthropoda</taxon>
        <taxon>Hexapoda</taxon>
        <taxon>Insecta</taxon>
        <taxon>Pterygota</taxon>
        <taxon>Neoptera</taxon>
        <taxon>Endopterygota</taxon>
        <taxon>Coleoptera</taxon>
        <taxon>Polyphaga</taxon>
        <taxon>Cucujiformia</taxon>
        <taxon>Chrysomeloidea</taxon>
        <taxon>Cerambycidae</taxon>
        <taxon>Lamiinae</taxon>
        <taxon>Monochamini</taxon>
        <taxon>Molorchus</taxon>
    </lineage>
</organism>
<dbReference type="CDD" id="cd00172">
    <property type="entry name" value="serpin"/>
    <property type="match status" value="1"/>
</dbReference>
<evidence type="ECO:0000313" key="6">
    <source>
        <dbReference type="EMBL" id="KAJ8981371.1"/>
    </source>
</evidence>
<dbReference type="InterPro" id="IPR042178">
    <property type="entry name" value="Serpin_sf_1"/>
</dbReference>